<name>A0A7R7ZZS0_ASPKA</name>
<evidence type="ECO:0000256" key="7">
    <source>
        <dbReference type="ARBA" id="ARBA00022840"/>
    </source>
</evidence>
<reference evidence="10" key="1">
    <citation type="submission" date="2021-01" db="EMBL/GenBank/DDBJ databases">
        <authorList>
            <consortium name="Aspergillus luchuensis mut. kawachii IFO 4304 genome sequencing consortium"/>
            <person name="Kazuki M."/>
            <person name="Futagami T."/>
        </authorList>
    </citation>
    <scope>NUCLEOTIDE SEQUENCE</scope>
    <source>
        <strain evidence="10">IFO 4308</strain>
    </source>
</reference>
<dbReference type="GO" id="GO:0005524">
    <property type="term" value="F:ATP binding"/>
    <property type="evidence" value="ECO:0007669"/>
    <property type="project" value="UniProtKB-KW"/>
</dbReference>
<evidence type="ECO:0000256" key="1">
    <source>
        <dbReference type="ARBA" id="ARBA00004123"/>
    </source>
</evidence>
<keyword evidence="5" id="KW-0547">Nucleotide-binding</keyword>
<evidence type="ECO:0000256" key="9">
    <source>
        <dbReference type="ARBA" id="ARBA00061312"/>
    </source>
</evidence>
<comment type="similarity">
    <text evidence="9">Belongs to the GLYK kinase family.</text>
</comment>
<keyword evidence="11" id="KW-1185">Reference proteome</keyword>
<dbReference type="OrthoDB" id="347435at2759"/>
<keyword evidence="4" id="KW-0808">Transferase</keyword>
<dbReference type="FunFam" id="3.40.50.300:FF:001691">
    <property type="entry name" value="Probable ATP-dependent kinase TDA10"/>
    <property type="match status" value="1"/>
</dbReference>
<dbReference type="Proteomes" id="UP000661280">
    <property type="component" value="Chromosome 4"/>
</dbReference>
<accession>A0A7R7ZZS0</accession>
<dbReference type="EMBL" id="AP024428">
    <property type="protein sequence ID" value="BCR99107.1"/>
    <property type="molecule type" value="Genomic_DNA"/>
</dbReference>
<dbReference type="InterPro" id="IPR027417">
    <property type="entry name" value="P-loop_NTPase"/>
</dbReference>
<dbReference type="RefSeq" id="XP_041542870.1">
    <property type="nucleotide sequence ID" value="XM_041689158.1"/>
</dbReference>
<evidence type="ECO:0000256" key="8">
    <source>
        <dbReference type="ARBA" id="ARBA00023242"/>
    </source>
</evidence>
<dbReference type="Gene3D" id="3.40.50.300">
    <property type="entry name" value="P-loop containing nucleotide triphosphate hydrolases"/>
    <property type="match status" value="1"/>
</dbReference>
<evidence type="ECO:0000313" key="10">
    <source>
        <dbReference type="EMBL" id="BCR99107.1"/>
    </source>
</evidence>
<keyword evidence="6" id="KW-0418">Kinase</keyword>
<evidence type="ECO:0000256" key="3">
    <source>
        <dbReference type="ARBA" id="ARBA00022490"/>
    </source>
</evidence>
<dbReference type="PANTHER" id="PTHR10285">
    <property type="entry name" value="URIDINE KINASE"/>
    <property type="match status" value="1"/>
</dbReference>
<evidence type="ECO:0000256" key="2">
    <source>
        <dbReference type="ARBA" id="ARBA00004496"/>
    </source>
</evidence>
<dbReference type="KEGG" id="aluc:AKAW2_40790S"/>
<dbReference type="SUPFAM" id="SSF52540">
    <property type="entry name" value="P-loop containing nucleoside triphosphate hydrolases"/>
    <property type="match status" value="1"/>
</dbReference>
<evidence type="ECO:0000256" key="4">
    <source>
        <dbReference type="ARBA" id="ARBA00022679"/>
    </source>
</evidence>
<evidence type="ECO:0000256" key="5">
    <source>
        <dbReference type="ARBA" id="ARBA00022741"/>
    </source>
</evidence>
<evidence type="ECO:0000256" key="6">
    <source>
        <dbReference type="ARBA" id="ARBA00022777"/>
    </source>
</evidence>
<comment type="subcellular location">
    <subcellularLocation>
        <location evidence="2">Cytoplasm</location>
    </subcellularLocation>
    <subcellularLocation>
        <location evidence="1">Nucleus</location>
    </subcellularLocation>
</comment>
<dbReference type="AlphaFoldDB" id="A0A7R7ZZS0"/>
<dbReference type="GeneID" id="64960429"/>
<proteinExistence type="inferred from homology"/>
<keyword evidence="8" id="KW-0539">Nucleus</keyword>
<protein>
    <recommendedName>
        <fullName evidence="12">Uridine/cytidine kinase</fullName>
    </recommendedName>
</protein>
<dbReference type="GO" id="GO:0005634">
    <property type="term" value="C:nucleus"/>
    <property type="evidence" value="ECO:0007669"/>
    <property type="project" value="UniProtKB-SubCell"/>
</dbReference>
<evidence type="ECO:0000313" key="11">
    <source>
        <dbReference type="Proteomes" id="UP000661280"/>
    </source>
</evidence>
<gene>
    <name evidence="10" type="ORF">AKAW2_40790S</name>
</gene>
<dbReference type="GO" id="GO:0005737">
    <property type="term" value="C:cytoplasm"/>
    <property type="evidence" value="ECO:0007669"/>
    <property type="project" value="UniProtKB-SubCell"/>
</dbReference>
<organism evidence="10 11">
    <name type="scientific">Aspergillus kawachii</name>
    <name type="common">White koji mold</name>
    <name type="synonym">Aspergillus awamori var. kawachi</name>
    <dbReference type="NCBI Taxonomy" id="1069201"/>
    <lineage>
        <taxon>Eukaryota</taxon>
        <taxon>Fungi</taxon>
        <taxon>Dikarya</taxon>
        <taxon>Ascomycota</taxon>
        <taxon>Pezizomycotina</taxon>
        <taxon>Eurotiomycetes</taxon>
        <taxon>Eurotiomycetidae</taxon>
        <taxon>Eurotiales</taxon>
        <taxon>Aspergillaceae</taxon>
        <taxon>Aspergillus</taxon>
        <taxon>Aspergillus subgen. Circumdati</taxon>
    </lineage>
</organism>
<evidence type="ECO:0008006" key="12">
    <source>
        <dbReference type="Google" id="ProtNLM"/>
    </source>
</evidence>
<reference evidence="10" key="2">
    <citation type="submission" date="2021-02" db="EMBL/GenBank/DDBJ databases">
        <title>Aspergillus luchuensis mut. kawachii IFO 4304 genome sequence.</title>
        <authorList>
            <person name="Mori K."/>
            <person name="Kadooka C."/>
            <person name="Goto M."/>
            <person name="Futagami T."/>
        </authorList>
    </citation>
    <scope>NUCLEOTIDE SEQUENCE</scope>
    <source>
        <strain evidence="10">IFO 4308</strain>
    </source>
</reference>
<keyword evidence="7" id="KW-0067">ATP-binding</keyword>
<dbReference type="GO" id="GO:0016301">
    <property type="term" value="F:kinase activity"/>
    <property type="evidence" value="ECO:0007669"/>
    <property type="project" value="UniProtKB-KW"/>
</dbReference>
<keyword evidence="3" id="KW-0963">Cytoplasm</keyword>
<sequence length="392" mass="44007">MPIEMMPANPSGNTFVLRRITRSDHLRSLVYLSSISYHCSHQNILPTHKTNLLLLSHSPIKAPNKIQFPTMPEIIDDKSQHCIPFLLERLQAHQARHPTNTPPFFLGLNGVQGAGKTVLVSTLQSTLRSPPYSLNVVTLSLDDLYLTHSQQEHLAASHPSNPLLQHRGQPGTHDLTLAKEVFSALRAGQRTAVPAYDKSAFSGQGDRVPPSQWEVVNKEGEEKVKVVVFEGWCVGFRAWDEEVLRGKWADAVRLKEAAAAGQGEYKGRLGHVEFEDVKTVNEALRGYDVITDQLDALIHIDAQDLHFVYDWRQEQERTLRAAKGTGMTEEQVTKFVDGYYPSYELFTETLREGTFKPVPHATTASAPPTGWEGRQLRLVVDKNRRVQVVINI</sequence>